<feature type="transmembrane region" description="Helical" evidence="10">
    <location>
        <begin position="266"/>
        <end position="285"/>
    </location>
</feature>
<keyword evidence="8 10" id="KW-1133">Transmembrane helix</keyword>
<dbReference type="SMART" id="SM00382">
    <property type="entry name" value="AAA"/>
    <property type="match status" value="1"/>
</dbReference>
<dbReference type="GO" id="GO:0034040">
    <property type="term" value="F:ATPase-coupled lipid transmembrane transporter activity"/>
    <property type="evidence" value="ECO:0007669"/>
    <property type="project" value="TreeGrafter"/>
</dbReference>
<dbReference type="Pfam" id="PF00664">
    <property type="entry name" value="ABC_membrane"/>
    <property type="match status" value="1"/>
</dbReference>
<keyword evidence="3" id="KW-1003">Cell membrane</keyword>
<evidence type="ECO:0000256" key="2">
    <source>
        <dbReference type="ARBA" id="ARBA00022448"/>
    </source>
</evidence>
<dbReference type="InterPro" id="IPR003593">
    <property type="entry name" value="AAA+_ATPase"/>
</dbReference>
<comment type="caution">
    <text evidence="13">The sequence shown here is derived from an EMBL/GenBank/DDBJ whole genome shotgun (WGS) entry which is preliminary data.</text>
</comment>
<dbReference type="EMBL" id="LMWP01000038">
    <property type="protein sequence ID" value="KUN19481.1"/>
    <property type="molecule type" value="Genomic_DNA"/>
</dbReference>
<dbReference type="GO" id="GO:0005524">
    <property type="term" value="F:ATP binding"/>
    <property type="evidence" value="ECO:0007669"/>
    <property type="project" value="UniProtKB-KW"/>
</dbReference>
<feature type="domain" description="ABC transmembrane type-1" evidence="12">
    <location>
        <begin position="52"/>
        <end position="325"/>
    </location>
</feature>
<feature type="domain" description="ABC transporter" evidence="11">
    <location>
        <begin position="356"/>
        <end position="590"/>
    </location>
</feature>
<evidence type="ECO:0000256" key="7">
    <source>
        <dbReference type="ARBA" id="ARBA00022840"/>
    </source>
</evidence>
<keyword evidence="9 10" id="KW-0472">Membrane</keyword>
<feature type="transmembrane region" description="Helical" evidence="10">
    <location>
        <begin position="158"/>
        <end position="177"/>
    </location>
</feature>
<name>A0A117QBP0_STRCK</name>
<reference evidence="13 14" key="1">
    <citation type="submission" date="2015-10" db="EMBL/GenBank/DDBJ databases">
        <title>Draft genome sequence of Streptomyces corchorusii DSM 40340, type strain for the species Streptomyces corchorusii.</title>
        <authorList>
            <person name="Ruckert C."/>
            <person name="Winkler A."/>
            <person name="Kalinowski J."/>
            <person name="Kampfer P."/>
            <person name="Glaeser S."/>
        </authorList>
    </citation>
    <scope>NUCLEOTIDE SEQUENCE [LARGE SCALE GENOMIC DNA]</scope>
    <source>
        <strain evidence="13 14">DSM 40340</strain>
    </source>
</reference>
<evidence type="ECO:0000256" key="4">
    <source>
        <dbReference type="ARBA" id="ARBA00022519"/>
    </source>
</evidence>
<evidence type="ECO:0000259" key="11">
    <source>
        <dbReference type="PROSITE" id="PS50893"/>
    </source>
</evidence>
<dbReference type="Gene3D" id="1.20.1560.10">
    <property type="entry name" value="ABC transporter type 1, transmembrane domain"/>
    <property type="match status" value="1"/>
</dbReference>
<keyword evidence="14" id="KW-1185">Reference proteome</keyword>
<evidence type="ECO:0000256" key="1">
    <source>
        <dbReference type="ARBA" id="ARBA00004651"/>
    </source>
</evidence>
<gene>
    <name evidence="13" type="ORF">AQJ11_32475</name>
</gene>
<feature type="transmembrane region" description="Helical" evidence="10">
    <location>
        <begin position="183"/>
        <end position="202"/>
    </location>
</feature>
<dbReference type="InterPro" id="IPR039421">
    <property type="entry name" value="Type_1_exporter"/>
</dbReference>
<dbReference type="InterPro" id="IPR011527">
    <property type="entry name" value="ABC1_TM_dom"/>
</dbReference>
<dbReference type="CDD" id="cd07346">
    <property type="entry name" value="ABC_6TM_exporters"/>
    <property type="match status" value="1"/>
</dbReference>
<keyword evidence="7 13" id="KW-0067">ATP-binding</keyword>
<dbReference type="PROSITE" id="PS50893">
    <property type="entry name" value="ABC_TRANSPORTER_2"/>
    <property type="match status" value="1"/>
</dbReference>
<dbReference type="PROSITE" id="PS50929">
    <property type="entry name" value="ABC_TM1F"/>
    <property type="match status" value="1"/>
</dbReference>
<dbReference type="Proteomes" id="UP000053398">
    <property type="component" value="Unassembled WGS sequence"/>
</dbReference>
<comment type="subcellular location">
    <subcellularLocation>
        <location evidence="1">Cell membrane</location>
        <topology evidence="1">Multi-pass membrane protein</topology>
    </subcellularLocation>
</comment>
<dbReference type="PANTHER" id="PTHR24221">
    <property type="entry name" value="ATP-BINDING CASSETTE SUB-FAMILY B"/>
    <property type="match status" value="1"/>
</dbReference>
<dbReference type="GO" id="GO:0140359">
    <property type="term" value="F:ABC-type transporter activity"/>
    <property type="evidence" value="ECO:0007669"/>
    <property type="project" value="InterPro"/>
</dbReference>
<dbReference type="RefSeq" id="WP_059265534.1">
    <property type="nucleotide sequence ID" value="NZ_KQ948364.1"/>
</dbReference>
<feature type="transmembrane region" description="Helical" evidence="10">
    <location>
        <begin position="78"/>
        <end position="98"/>
    </location>
</feature>
<sequence>MIGVAPPAYDPAAPTTATTLPVGAAATVRAYVTELFRRHRRAFLSLIAVNTVAVVASMVGPYLLGGLVERVTDGAGDLHLGLTAGLFVLALAVQAGFVRQVRLRGAMLGERMLADLREDFLVRSVGLPPGVLERAGTGDLLSRITTDIDRLANAMREAVPQLAIGFVWALLLLGGLVVTAPPLAAAVLLAVPVLVIGCRWYFKRAPSGYRSEAAGYAAVAAALAETVDAGHTVEAHRLGARRVALSERRISQWVAWERYTLWLRSVLFPVINTVHLLVLGSVLMVGGVFVLHGWIGVGRLITGALIAQMLVDPVNLILRWYDEVQVAQVSLARLVGVRDIEPEAGEAALAPDGRVVHADRVHFGYREGVDVLRKVSLEVAPGTRLALVGPSGAGKSTLGRLLAGIYAPRDGRVTLGGAELSRMPAERVRSHVALVNQEHHVFVGSLRDNLLLARTGATDAELWAALGAVDADGWARALDDGLDTEVGSGGLALTPAQAQQIALARLVLADPHTLVLDEATSLLDPRAARHLERSLARVLDGRTVVAIAHRLHTAHDADVIAVVENGRISELGSHEELVAAEGAYAALWRSWHG</sequence>
<dbReference type="PANTHER" id="PTHR24221:SF654">
    <property type="entry name" value="ATP-BINDING CASSETTE SUB-FAMILY B MEMBER 6"/>
    <property type="match status" value="1"/>
</dbReference>
<proteinExistence type="predicted"/>
<evidence type="ECO:0000259" key="12">
    <source>
        <dbReference type="PROSITE" id="PS50929"/>
    </source>
</evidence>
<evidence type="ECO:0000313" key="14">
    <source>
        <dbReference type="Proteomes" id="UP000053398"/>
    </source>
</evidence>
<evidence type="ECO:0000256" key="5">
    <source>
        <dbReference type="ARBA" id="ARBA00022692"/>
    </source>
</evidence>
<dbReference type="InterPro" id="IPR036640">
    <property type="entry name" value="ABC1_TM_sf"/>
</dbReference>
<keyword evidence="4" id="KW-0997">Cell inner membrane</keyword>
<protein>
    <submittedName>
        <fullName evidence="13">Multidrug ABC transporter ATP-binding protein</fullName>
    </submittedName>
</protein>
<dbReference type="InterPro" id="IPR003439">
    <property type="entry name" value="ABC_transporter-like_ATP-bd"/>
</dbReference>
<dbReference type="SUPFAM" id="SSF52540">
    <property type="entry name" value="P-loop containing nucleoside triphosphate hydrolases"/>
    <property type="match status" value="1"/>
</dbReference>
<evidence type="ECO:0000256" key="6">
    <source>
        <dbReference type="ARBA" id="ARBA00022741"/>
    </source>
</evidence>
<dbReference type="SUPFAM" id="SSF90123">
    <property type="entry name" value="ABC transporter transmembrane region"/>
    <property type="match status" value="1"/>
</dbReference>
<accession>A0A117QBP0</accession>
<dbReference type="FunFam" id="3.40.50.300:FF:001001">
    <property type="entry name" value="Multidrug ABC transporter ATP-binding protein"/>
    <property type="match status" value="1"/>
</dbReference>
<keyword evidence="5 10" id="KW-0812">Transmembrane</keyword>
<keyword evidence="2" id="KW-0813">Transport</keyword>
<evidence type="ECO:0000256" key="3">
    <source>
        <dbReference type="ARBA" id="ARBA00022475"/>
    </source>
</evidence>
<dbReference type="InterPro" id="IPR027417">
    <property type="entry name" value="P-loop_NTPase"/>
</dbReference>
<dbReference type="Gene3D" id="3.40.50.300">
    <property type="entry name" value="P-loop containing nucleotide triphosphate hydrolases"/>
    <property type="match status" value="1"/>
</dbReference>
<organism evidence="13 14">
    <name type="scientific">Streptomyces corchorusii</name>
    <name type="common">Streptomyces chibaensis</name>
    <dbReference type="NCBI Taxonomy" id="1903"/>
    <lineage>
        <taxon>Bacteria</taxon>
        <taxon>Bacillati</taxon>
        <taxon>Actinomycetota</taxon>
        <taxon>Actinomycetes</taxon>
        <taxon>Kitasatosporales</taxon>
        <taxon>Streptomycetaceae</taxon>
        <taxon>Streptomyces</taxon>
    </lineage>
</organism>
<dbReference type="Pfam" id="PF00005">
    <property type="entry name" value="ABC_tran"/>
    <property type="match status" value="1"/>
</dbReference>
<evidence type="ECO:0000256" key="8">
    <source>
        <dbReference type="ARBA" id="ARBA00022989"/>
    </source>
</evidence>
<dbReference type="GO" id="GO:0016887">
    <property type="term" value="F:ATP hydrolysis activity"/>
    <property type="evidence" value="ECO:0007669"/>
    <property type="project" value="InterPro"/>
</dbReference>
<evidence type="ECO:0000313" key="13">
    <source>
        <dbReference type="EMBL" id="KUN19481.1"/>
    </source>
</evidence>
<evidence type="ECO:0000256" key="9">
    <source>
        <dbReference type="ARBA" id="ARBA00023136"/>
    </source>
</evidence>
<feature type="transmembrane region" description="Helical" evidence="10">
    <location>
        <begin position="43"/>
        <end position="63"/>
    </location>
</feature>
<dbReference type="GO" id="GO:0005886">
    <property type="term" value="C:plasma membrane"/>
    <property type="evidence" value="ECO:0007669"/>
    <property type="project" value="UniProtKB-SubCell"/>
</dbReference>
<keyword evidence="6" id="KW-0547">Nucleotide-binding</keyword>
<evidence type="ECO:0000256" key="10">
    <source>
        <dbReference type="SAM" id="Phobius"/>
    </source>
</evidence>
<dbReference type="AlphaFoldDB" id="A0A117QBP0"/>